<evidence type="ECO:0000259" key="11">
    <source>
        <dbReference type="PROSITE" id="PS50011"/>
    </source>
</evidence>
<keyword evidence="4 9" id="KW-0547">Nucleotide-binding</keyword>
<comment type="catalytic activity">
    <reaction evidence="7">
        <text>L-threonyl-[protein] + ATP = O-phospho-L-threonyl-[protein] + ADP + H(+)</text>
        <dbReference type="Rhea" id="RHEA:46608"/>
        <dbReference type="Rhea" id="RHEA-COMP:11060"/>
        <dbReference type="Rhea" id="RHEA-COMP:11605"/>
        <dbReference type="ChEBI" id="CHEBI:15378"/>
        <dbReference type="ChEBI" id="CHEBI:30013"/>
        <dbReference type="ChEBI" id="CHEBI:30616"/>
        <dbReference type="ChEBI" id="CHEBI:61977"/>
        <dbReference type="ChEBI" id="CHEBI:456216"/>
        <dbReference type="EC" id="2.7.11.1"/>
    </reaction>
</comment>
<dbReference type="PROSITE" id="PS50011">
    <property type="entry name" value="PROTEIN_KINASE_DOM"/>
    <property type="match status" value="1"/>
</dbReference>
<dbReference type="GO" id="GO:0005524">
    <property type="term" value="F:ATP binding"/>
    <property type="evidence" value="ECO:0007669"/>
    <property type="project" value="UniProtKB-UniRule"/>
</dbReference>
<dbReference type="HOGENOM" id="CLU_000288_135_2_9"/>
<dbReference type="CDD" id="cd14014">
    <property type="entry name" value="STKc_PknB_like"/>
    <property type="match status" value="1"/>
</dbReference>
<dbReference type="eggNOG" id="COG0515">
    <property type="taxonomic scope" value="Bacteria"/>
</dbReference>
<dbReference type="Gene3D" id="3.30.200.20">
    <property type="entry name" value="Phosphorylase Kinase, domain 1"/>
    <property type="match status" value="1"/>
</dbReference>
<dbReference type="GO" id="GO:0106310">
    <property type="term" value="F:protein serine kinase activity"/>
    <property type="evidence" value="ECO:0007669"/>
    <property type="project" value="RHEA"/>
</dbReference>
<dbReference type="InterPro" id="IPR005543">
    <property type="entry name" value="PASTA_dom"/>
</dbReference>
<evidence type="ECO:0000256" key="3">
    <source>
        <dbReference type="ARBA" id="ARBA00022679"/>
    </source>
</evidence>
<feature type="domain" description="Protein kinase" evidence="11">
    <location>
        <begin position="16"/>
        <end position="274"/>
    </location>
</feature>
<evidence type="ECO:0000256" key="10">
    <source>
        <dbReference type="SAM" id="Phobius"/>
    </source>
</evidence>
<feature type="domain" description="PASTA" evidence="12">
    <location>
        <begin position="486"/>
        <end position="551"/>
    </location>
</feature>
<comment type="catalytic activity">
    <reaction evidence="8">
        <text>L-seryl-[protein] + ATP = O-phospho-L-seryl-[protein] + ADP + H(+)</text>
        <dbReference type="Rhea" id="RHEA:17989"/>
        <dbReference type="Rhea" id="RHEA-COMP:9863"/>
        <dbReference type="Rhea" id="RHEA-COMP:11604"/>
        <dbReference type="ChEBI" id="CHEBI:15378"/>
        <dbReference type="ChEBI" id="CHEBI:29999"/>
        <dbReference type="ChEBI" id="CHEBI:30616"/>
        <dbReference type="ChEBI" id="CHEBI:83421"/>
        <dbReference type="ChEBI" id="CHEBI:456216"/>
        <dbReference type="EC" id="2.7.11.1"/>
    </reaction>
</comment>
<dbReference type="eggNOG" id="COG2815">
    <property type="taxonomic scope" value="Bacteria"/>
</dbReference>
<dbReference type="PANTHER" id="PTHR43289">
    <property type="entry name" value="MITOGEN-ACTIVATED PROTEIN KINASE KINASE KINASE 20-RELATED"/>
    <property type="match status" value="1"/>
</dbReference>
<keyword evidence="2 13" id="KW-0723">Serine/threonine-protein kinase</keyword>
<keyword evidence="10" id="KW-0812">Transmembrane</keyword>
<dbReference type="SUPFAM" id="SSF56112">
    <property type="entry name" value="Protein kinase-like (PK-like)"/>
    <property type="match status" value="1"/>
</dbReference>
<dbReference type="FunFam" id="1.10.510.10:FF:000021">
    <property type="entry name" value="Serine/threonine protein kinase"/>
    <property type="match status" value="1"/>
</dbReference>
<evidence type="ECO:0000256" key="7">
    <source>
        <dbReference type="ARBA" id="ARBA00047899"/>
    </source>
</evidence>
<protein>
    <recommendedName>
        <fullName evidence="1">non-specific serine/threonine protein kinase</fullName>
        <ecNumber evidence="1">2.7.11.1</ecNumber>
    </recommendedName>
</protein>
<proteinExistence type="predicted"/>
<dbReference type="EMBL" id="AFBB01000002">
    <property type="protein sequence ID" value="EGF16607.1"/>
    <property type="molecule type" value="Genomic_DNA"/>
</dbReference>
<feature type="binding site" evidence="9">
    <location>
        <position position="45"/>
    </location>
    <ligand>
        <name>ATP</name>
        <dbReference type="ChEBI" id="CHEBI:30616"/>
    </ligand>
</feature>
<evidence type="ECO:0000256" key="4">
    <source>
        <dbReference type="ARBA" id="ARBA00022741"/>
    </source>
</evidence>
<dbReference type="EC" id="2.7.11.1" evidence="1"/>
<dbReference type="SUPFAM" id="SSF54184">
    <property type="entry name" value="Penicillin-binding protein 2x (pbp-2x), c-terminal domain"/>
    <property type="match status" value="1"/>
</dbReference>
<keyword evidence="6 9" id="KW-0067">ATP-binding</keyword>
<dbReference type="Pfam" id="PF03793">
    <property type="entry name" value="PASTA"/>
    <property type="match status" value="3"/>
</dbReference>
<dbReference type="Gene3D" id="3.30.10.20">
    <property type="match status" value="3"/>
</dbReference>
<evidence type="ECO:0000313" key="14">
    <source>
        <dbReference type="Proteomes" id="UP000003503"/>
    </source>
</evidence>
<evidence type="ECO:0000259" key="12">
    <source>
        <dbReference type="PROSITE" id="PS51178"/>
    </source>
</evidence>
<dbReference type="InterPro" id="IPR008271">
    <property type="entry name" value="Ser/Thr_kinase_AS"/>
</dbReference>
<feature type="domain" description="PASTA" evidence="12">
    <location>
        <begin position="350"/>
        <end position="416"/>
    </location>
</feature>
<evidence type="ECO:0000256" key="5">
    <source>
        <dbReference type="ARBA" id="ARBA00022777"/>
    </source>
</evidence>
<dbReference type="PROSITE" id="PS51178">
    <property type="entry name" value="PASTA"/>
    <property type="match status" value="3"/>
</dbReference>
<evidence type="ECO:0000256" key="8">
    <source>
        <dbReference type="ARBA" id="ARBA00048679"/>
    </source>
</evidence>
<name>F2BV66_9FIRM</name>
<dbReference type="NCBIfam" id="NF033483">
    <property type="entry name" value="PknB_PASTA_kin"/>
    <property type="match status" value="1"/>
</dbReference>
<gene>
    <name evidence="13" type="primary">sps</name>
    <name evidence="13" type="ORF">HMPREF9083_0083</name>
</gene>
<dbReference type="GO" id="GO:0004674">
    <property type="term" value="F:protein serine/threonine kinase activity"/>
    <property type="evidence" value="ECO:0007669"/>
    <property type="project" value="UniProtKB-KW"/>
</dbReference>
<reference evidence="13 14" key="1">
    <citation type="submission" date="2011-02" db="EMBL/GenBank/DDBJ databases">
        <authorList>
            <person name="Muzny D."/>
            <person name="Qin X."/>
            <person name="Deng J."/>
            <person name="Jiang H."/>
            <person name="Liu Y."/>
            <person name="Qu J."/>
            <person name="Song X.-Z."/>
            <person name="Zhang L."/>
            <person name="Thornton R."/>
            <person name="Coyle M."/>
            <person name="Francisco L."/>
            <person name="Jackson L."/>
            <person name="Javaid M."/>
            <person name="Korchina V."/>
            <person name="Kovar C."/>
            <person name="Mata R."/>
            <person name="Mathew T."/>
            <person name="Ngo R."/>
            <person name="Nguyen L."/>
            <person name="Nguyen N."/>
            <person name="Okwuonu G."/>
            <person name="Ongeri F."/>
            <person name="Pham C."/>
            <person name="Simmons D."/>
            <person name="Wilczek-Boney K."/>
            <person name="Hale W."/>
            <person name="Jakkamsetti A."/>
            <person name="Pham P."/>
            <person name="Ruth R."/>
            <person name="San Lucas F."/>
            <person name="Warren J."/>
            <person name="Zhang J."/>
            <person name="Zhao Z."/>
            <person name="Zhou C."/>
            <person name="Zhu D."/>
            <person name="Lee S."/>
            <person name="Bess C."/>
            <person name="Blankenburg K."/>
            <person name="Forbes L."/>
            <person name="Fu Q."/>
            <person name="Gubbala S."/>
            <person name="Hirani K."/>
            <person name="Jayaseelan J.C."/>
            <person name="Lara F."/>
            <person name="Munidasa M."/>
            <person name="Palculict T."/>
            <person name="Patil S."/>
            <person name="Pu L.-L."/>
            <person name="Saada N."/>
            <person name="Tang L."/>
            <person name="Weissenberger G."/>
            <person name="Zhu Y."/>
            <person name="Hemphill L."/>
            <person name="Shang Y."/>
            <person name="Youmans B."/>
            <person name="Ayvaz T."/>
            <person name="Ross M."/>
            <person name="Santibanez J."/>
            <person name="Aqrawi P."/>
            <person name="Gross S."/>
            <person name="Joshi V."/>
            <person name="Fowler G."/>
            <person name="Nazareth L."/>
            <person name="Reid J."/>
            <person name="Worley K."/>
            <person name="Petrosino J."/>
            <person name="Highlander S."/>
            <person name="Gibbs R."/>
        </authorList>
    </citation>
    <scope>NUCLEOTIDE SEQUENCE [LARGE SCALE GENOMIC DNA]</scope>
    <source>
        <strain evidence="13 14">DSM 19965</strain>
    </source>
</reference>
<evidence type="ECO:0000256" key="2">
    <source>
        <dbReference type="ARBA" id="ARBA00022527"/>
    </source>
</evidence>
<keyword evidence="10" id="KW-1133">Transmembrane helix</keyword>
<sequence length="624" mass="68895">MIVEKMMIGKILDERYKLEKKIGSGGMADVYQAKDILLDRIVAVKILHSNFAEDNDFIVRFRHEAQSAGKLSHPNIVGIYDVGCDQSIHYIVMEYVEGETLKQYINLHKHIPIDVAVRITIEIGSALEEAHKNGIIHCDIKPHNILLTESGKVKVTDFGIARAVNSSTIMNKESILGSVHYLSPEQAAGDKVTEKTDIYSLGIVFYEMLTHHLPFEGDTAVSIALKHMQNDIPKPTKFNPAISPMLEECLLTALAKNPDKRYDTISDFISELRIAQGFTMSIYKRADHDLNSITKPILKTNLNNRNKIKKENKVLKFLNQMPQKYIWISMIALFVICFAWAFFSFGNFWSTENIPVPNVVGKPVEVAEHILKNKHLRVSVDEISDNEVPAGEVISQTPQAGTNVKEQRIIHLTVSKGGSVILVPDLKGLTIEQAKERLEKLGLSLGAIENGNDSKEEPDTILSQNPVAKTKVDKGTTVNVVVNMKQKLVVPSVVGMTLGDAKASLTNSKLNLGSITSQDGASESDMNSIVVSQDPAVGFTDKNIVNLVIGRSKSTRKSGNVSVSMPKTGSDRHVVIYAIDDNGKHSVYDNMVPPGEVVSINVSGVGDVRIQVYINDDLVQERNL</sequence>
<dbReference type="SMART" id="SM00740">
    <property type="entry name" value="PASTA"/>
    <property type="match status" value="3"/>
</dbReference>
<dbReference type="InterPro" id="IPR000719">
    <property type="entry name" value="Prot_kinase_dom"/>
</dbReference>
<dbReference type="AlphaFoldDB" id="F2BV66"/>
<feature type="transmembrane region" description="Helical" evidence="10">
    <location>
        <begin position="325"/>
        <end position="349"/>
    </location>
</feature>
<dbReference type="SMART" id="SM00220">
    <property type="entry name" value="S_TKc"/>
    <property type="match status" value="1"/>
</dbReference>
<evidence type="ECO:0000256" key="1">
    <source>
        <dbReference type="ARBA" id="ARBA00012513"/>
    </source>
</evidence>
<keyword evidence="3 13" id="KW-0808">Transferase</keyword>
<feature type="domain" description="PASTA" evidence="12">
    <location>
        <begin position="417"/>
        <end position="484"/>
    </location>
</feature>
<dbReference type="PANTHER" id="PTHR43289:SF34">
    <property type="entry name" value="SERINE_THREONINE-PROTEIN KINASE YBDM-RELATED"/>
    <property type="match status" value="1"/>
</dbReference>
<dbReference type="PROSITE" id="PS00107">
    <property type="entry name" value="PROTEIN_KINASE_ATP"/>
    <property type="match status" value="1"/>
</dbReference>
<dbReference type="Pfam" id="PF00069">
    <property type="entry name" value="Pkinase"/>
    <property type="match status" value="1"/>
</dbReference>
<dbReference type="InterPro" id="IPR017441">
    <property type="entry name" value="Protein_kinase_ATP_BS"/>
</dbReference>
<dbReference type="Gene3D" id="1.10.510.10">
    <property type="entry name" value="Transferase(Phosphotransferase) domain 1"/>
    <property type="match status" value="1"/>
</dbReference>
<keyword evidence="14" id="KW-1185">Reference proteome</keyword>
<keyword evidence="5 13" id="KW-0418">Kinase</keyword>
<organism evidence="13 14">
    <name type="scientific">Dialister micraerophilus DSM 19965</name>
    <dbReference type="NCBI Taxonomy" id="888062"/>
    <lineage>
        <taxon>Bacteria</taxon>
        <taxon>Bacillati</taxon>
        <taxon>Bacillota</taxon>
        <taxon>Negativicutes</taxon>
        <taxon>Veillonellales</taxon>
        <taxon>Veillonellaceae</taxon>
        <taxon>Dialister</taxon>
    </lineage>
</organism>
<keyword evidence="10" id="KW-0472">Membrane</keyword>
<evidence type="ECO:0000256" key="9">
    <source>
        <dbReference type="PROSITE-ProRule" id="PRU10141"/>
    </source>
</evidence>
<evidence type="ECO:0000313" key="13">
    <source>
        <dbReference type="EMBL" id="EGF16607.1"/>
    </source>
</evidence>
<dbReference type="FunFam" id="3.30.200.20:FF:000035">
    <property type="entry name" value="Serine/threonine protein kinase Stk1"/>
    <property type="match status" value="1"/>
</dbReference>
<dbReference type="PROSITE" id="PS00108">
    <property type="entry name" value="PROTEIN_KINASE_ST"/>
    <property type="match status" value="1"/>
</dbReference>
<evidence type="ECO:0000256" key="6">
    <source>
        <dbReference type="ARBA" id="ARBA00022840"/>
    </source>
</evidence>
<dbReference type="Proteomes" id="UP000003503">
    <property type="component" value="Unassembled WGS sequence"/>
</dbReference>
<dbReference type="STRING" id="888062.HMPREF9083_0083"/>
<dbReference type="CDD" id="cd06577">
    <property type="entry name" value="PASTA_pknB"/>
    <property type="match status" value="3"/>
</dbReference>
<accession>F2BV66</accession>
<comment type="caution">
    <text evidence="13">The sequence shown here is derived from an EMBL/GenBank/DDBJ whole genome shotgun (WGS) entry which is preliminary data.</text>
</comment>
<dbReference type="InterPro" id="IPR011009">
    <property type="entry name" value="Kinase-like_dom_sf"/>
</dbReference>